<organism evidence="1 2">
    <name type="scientific">Paramormyrops kingsleyae</name>
    <dbReference type="NCBI Taxonomy" id="1676925"/>
    <lineage>
        <taxon>Eukaryota</taxon>
        <taxon>Metazoa</taxon>
        <taxon>Chordata</taxon>
        <taxon>Craniata</taxon>
        <taxon>Vertebrata</taxon>
        <taxon>Euteleostomi</taxon>
        <taxon>Actinopterygii</taxon>
        <taxon>Neopterygii</taxon>
        <taxon>Teleostei</taxon>
        <taxon>Osteoglossocephala</taxon>
        <taxon>Osteoglossomorpha</taxon>
        <taxon>Osteoglossiformes</taxon>
        <taxon>Mormyridae</taxon>
        <taxon>Paramormyrops</taxon>
    </lineage>
</organism>
<dbReference type="Ensembl" id="ENSPKIT00000015090.1">
    <property type="protein sequence ID" value="ENSPKIP00000034185.1"/>
    <property type="gene ID" value="ENSPKIG00000013614.1"/>
</dbReference>
<dbReference type="PANTHER" id="PTHR11505">
    <property type="entry name" value="L1 TRANSPOSABLE ELEMENT-RELATED"/>
    <property type="match status" value="1"/>
</dbReference>
<keyword evidence="2" id="KW-1185">Reference proteome</keyword>
<dbReference type="InterPro" id="IPR042566">
    <property type="entry name" value="L1_C"/>
</dbReference>
<reference evidence="1" key="1">
    <citation type="submission" date="2025-08" db="UniProtKB">
        <authorList>
            <consortium name="Ensembl"/>
        </authorList>
    </citation>
    <scope>IDENTIFICATION</scope>
</reference>
<dbReference type="GeneTree" id="ENSGT01030000234827"/>
<accession>A0A3B3SV05</accession>
<dbReference type="STRING" id="1676925.ENSPKIP00000034185"/>
<dbReference type="InterPro" id="IPR004244">
    <property type="entry name" value="Transposase_22"/>
</dbReference>
<name>A0A3B3SV05_9TELE</name>
<dbReference type="Proteomes" id="UP000261540">
    <property type="component" value="Unplaced"/>
</dbReference>
<protein>
    <submittedName>
        <fullName evidence="1">Uncharacterized protein</fullName>
    </submittedName>
</protein>
<evidence type="ECO:0000313" key="2">
    <source>
        <dbReference type="Proteomes" id="UP000261540"/>
    </source>
</evidence>
<proteinExistence type="predicted"/>
<sequence length="319" mass="35679">WQLYWGLSPSTGQVLQSPLLWTRSPQTVYTLMSSSVGHTIKLHVQFRASNKTQKTSHAGNMADSAGALSSDVCGLKEFVKEQIESLHVSLASSFQRNFTELRADVGDLKMEQQKLGKSFELFQGQLQKLEIELGSLHSEVGLLCNKLAEQEDEERRNNVRIVGVPEDVEKGNLLGFLALQWPKWFPDLSNFSPEVMRAHRVSAGGGDGLLHFEGWKILFFADYSAQTAQARKAMSPVLKKVQEAGVPAVLLYPAKAHLSFVGNQYHSFIYFSPELLIWRHRRIVLLLVPQGLVLVEINHKQDPITRSATSLSSSNNVKI</sequence>
<dbReference type="Gene3D" id="3.30.250.20">
    <property type="entry name" value="L1 transposable element, C-terminal domain"/>
    <property type="match status" value="1"/>
</dbReference>
<evidence type="ECO:0000313" key="1">
    <source>
        <dbReference type="Ensembl" id="ENSPKIP00000034185.1"/>
    </source>
</evidence>
<reference evidence="1" key="2">
    <citation type="submission" date="2025-09" db="UniProtKB">
        <authorList>
            <consortium name="Ensembl"/>
        </authorList>
    </citation>
    <scope>IDENTIFICATION</scope>
</reference>
<dbReference type="Gene3D" id="3.30.70.1820">
    <property type="entry name" value="L1 transposable element, RRM domain"/>
    <property type="match status" value="1"/>
</dbReference>
<dbReference type="AlphaFoldDB" id="A0A3B3SV05"/>